<accession>A0A8S5RNT1</accession>
<protein>
    <submittedName>
        <fullName evidence="2">Uncharacterized protein</fullName>
    </submittedName>
</protein>
<evidence type="ECO:0000256" key="1">
    <source>
        <dbReference type="SAM" id="MobiDB-lite"/>
    </source>
</evidence>
<feature type="region of interest" description="Disordered" evidence="1">
    <location>
        <begin position="16"/>
        <end position="36"/>
    </location>
</feature>
<dbReference type="EMBL" id="BK059129">
    <property type="protein sequence ID" value="DAE32810.1"/>
    <property type="molecule type" value="Genomic_DNA"/>
</dbReference>
<sequence>MEIKNLTLNGIRHHAEKRQGGRVSKRENDYMNDVNEKMQGYGIDEYR</sequence>
<evidence type="ECO:0000313" key="2">
    <source>
        <dbReference type="EMBL" id="DAE32810.1"/>
    </source>
</evidence>
<proteinExistence type="predicted"/>
<reference evidence="2" key="1">
    <citation type="journal article" date="2021" name="Proc. Natl. Acad. Sci. U.S.A.">
        <title>A Catalog of Tens of Thousands of Viruses from Human Metagenomes Reveals Hidden Associations with Chronic Diseases.</title>
        <authorList>
            <person name="Tisza M.J."/>
            <person name="Buck C.B."/>
        </authorList>
    </citation>
    <scope>NUCLEOTIDE SEQUENCE</scope>
    <source>
        <strain evidence="2">Ct1Hk25</strain>
    </source>
</reference>
<name>A0A8S5RNT1_9VIRU</name>
<organism evidence="2">
    <name type="scientific">virus sp. ct1Hk25</name>
    <dbReference type="NCBI Taxonomy" id="2825803"/>
    <lineage>
        <taxon>Viruses</taxon>
    </lineage>
</organism>